<comment type="subcellular location">
    <subcellularLocation>
        <location evidence="3">Cell membrane</location>
        <topology evidence="3">Peripheral membrane protein</topology>
        <orientation evidence="3">Cytoplasmic side</orientation>
    </subcellularLocation>
</comment>
<dbReference type="NCBIfam" id="NF006591">
    <property type="entry name" value="PRK09124.1"/>
    <property type="match status" value="1"/>
</dbReference>
<comment type="caution">
    <text evidence="8">The sequence shown here is derived from an EMBL/GenBank/DDBJ whole genome shotgun (WGS) entry which is preliminary data.</text>
</comment>
<evidence type="ECO:0000256" key="1">
    <source>
        <dbReference type="ARBA" id="ARBA00007812"/>
    </source>
</evidence>
<dbReference type="InterPro" id="IPR044261">
    <property type="entry name" value="Pyruvate_dehydrogenase"/>
</dbReference>
<feature type="region of interest" description="Membrane-binding domain" evidence="3">
    <location>
        <begin position="533"/>
        <end position="574"/>
    </location>
</feature>
<feature type="binding site" evidence="3">
    <location>
        <begin position="435"/>
        <end position="437"/>
    </location>
    <ligand>
        <name>thiamine diphosphate</name>
        <dbReference type="ChEBI" id="CHEBI:58937"/>
    </ligand>
</feature>
<dbReference type="InterPro" id="IPR029035">
    <property type="entry name" value="DHS-like_NAD/FAD-binding_dom"/>
</dbReference>
<dbReference type="SUPFAM" id="SSF52467">
    <property type="entry name" value="DHS-like NAD/FAD-binding domain"/>
    <property type="match status" value="1"/>
</dbReference>
<dbReference type="PANTHER" id="PTHR42981">
    <property type="entry name" value="PYRUVATE DEHYDROGENASE [UBIQUINONE]"/>
    <property type="match status" value="1"/>
</dbReference>
<dbReference type="PANTHER" id="PTHR42981:SF2">
    <property type="entry name" value="PYRUVATE DEHYDROGENASE [UBIQUINONE]"/>
    <property type="match status" value="1"/>
</dbReference>
<dbReference type="GO" id="GO:0052737">
    <property type="term" value="F:pyruvate dehydrogenase (quinone) activity"/>
    <property type="evidence" value="ECO:0007669"/>
    <property type="project" value="UniProtKB-UniRule"/>
</dbReference>
<comment type="caution">
    <text evidence="3">Lacks conserved residue(s) required for the propagation of feature annotation.</text>
</comment>
<keyword evidence="3" id="KW-0446">Lipid-binding</keyword>
<dbReference type="Pfam" id="PF02775">
    <property type="entry name" value="TPP_enzyme_C"/>
    <property type="match status" value="1"/>
</dbReference>
<feature type="domain" description="Thiamine pyrophosphate enzyme central" evidence="5">
    <location>
        <begin position="191"/>
        <end position="319"/>
    </location>
</feature>
<dbReference type="InterPro" id="IPR047211">
    <property type="entry name" value="POXB-like"/>
</dbReference>
<dbReference type="InterPro" id="IPR012001">
    <property type="entry name" value="Thiamin_PyroP_enz_TPP-bd_dom"/>
</dbReference>
<comment type="domain">
    <text evidence="3">Has 4 domains; the Pyr domain which binds the pyrimidine moiety of the thiamine pyrophosphate cofactor, the FAD-binding domain, the PP-binding domain which binds the pyrophosphate portion of thiamine pyrophosphate and the C-terminal membrane binding region. The C-terminus is held closely against the rest of the protein and covers the active site; during activation it unfolds from the rest of the protein and forms an amphipathic helix upon membrane binding, exposing the active site.</text>
</comment>
<feature type="binding site" evidence="3">
    <location>
        <begin position="462"/>
        <end position="468"/>
    </location>
    <ligand>
        <name>thiamine diphosphate</name>
        <dbReference type="ChEBI" id="CHEBI:58937"/>
    </ligand>
</feature>
<evidence type="ECO:0000256" key="2">
    <source>
        <dbReference type="ARBA" id="ARBA00023052"/>
    </source>
</evidence>
<name>A0A940NSK8_9BACI</name>
<evidence type="ECO:0000259" key="6">
    <source>
        <dbReference type="Pfam" id="PF02775"/>
    </source>
</evidence>
<comment type="cofactor">
    <cofactor evidence="3">
        <name>thiamine diphosphate</name>
        <dbReference type="ChEBI" id="CHEBI:58937"/>
    </cofactor>
    <text evidence="3">Binds 1 thiamine pyrophosphate per subunit.</text>
</comment>
<dbReference type="Proteomes" id="UP000682134">
    <property type="component" value="Unassembled WGS sequence"/>
</dbReference>
<dbReference type="GO" id="GO:0030976">
    <property type="term" value="F:thiamine pyrophosphate binding"/>
    <property type="evidence" value="ECO:0007669"/>
    <property type="project" value="UniProtKB-UniRule"/>
</dbReference>
<dbReference type="GO" id="GO:0042867">
    <property type="term" value="P:pyruvate catabolic process"/>
    <property type="evidence" value="ECO:0007669"/>
    <property type="project" value="UniProtKB-UniRule"/>
</dbReference>
<dbReference type="RefSeq" id="WP_209406245.1">
    <property type="nucleotide sequence ID" value="NZ_JAGIYQ010000008.1"/>
</dbReference>
<keyword evidence="3" id="KW-0274">FAD</keyword>
<dbReference type="InterPro" id="IPR000399">
    <property type="entry name" value="TPP-bd_CS"/>
</dbReference>
<dbReference type="CDD" id="cd02014">
    <property type="entry name" value="TPP_POX"/>
    <property type="match status" value="1"/>
</dbReference>
<keyword evidence="3" id="KW-0472">Membrane</keyword>
<comment type="similarity">
    <text evidence="1 3 4">Belongs to the TPP enzyme family.</text>
</comment>
<dbReference type="GO" id="GO:0005886">
    <property type="term" value="C:plasma membrane"/>
    <property type="evidence" value="ECO:0007669"/>
    <property type="project" value="UniProtKB-SubCell"/>
</dbReference>
<feature type="domain" description="Thiamine pyrophosphate enzyme N-terminal TPP-binding" evidence="7">
    <location>
        <begin position="4"/>
        <end position="114"/>
    </location>
</feature>
<comment type="cofactor">
    <cofactor evidence="3">
        <name>Mg(2+)</name>
        <dbReference type="ChEBI" id="CHEBI:18420"/>
    </cofactor>
    <text evidence="3">Binds 1 Mg(2+) ion per subunit.</text>
</comment>
<dbReference type="InterPro" id="IPR047210">
    <property type="entry name" value="TPP_PYR_POXB-like"/>
</dbReference>
<comment type="subunit">
    <text evidence="3">Homotetramer.</text>
</comment>
<comment type="cofactor">
    <cofactor evidence="3">
        <name>FAD</name>
        <dbReference type="ChEBI" id="CHEBI:57692"/>
    </cofactor>
    <text evidence="3">Binds 1 FAD per subunit.</text>
</comment>
<dbReference type="EC" id="1.2.5.1" evidence="3"/>
<dbReference type="EMBL" id="JAGIYQ010000008">
    <property type="protein sequence ID" value="MBP0726041.1"/>
    <property type="molecule type" value="Genomic_DNA"/>
</dbReference>
<dbReference type="InterPro" id="IPR012000">
    <property type="entry name" value="Thiamin_PyroP_enz_cen_dom"/>
</dbReference>
<dbReference type="Gene3D" id="3.40.50.970">
    <property type="match status" value="2"/>
</dbReference>
<dbReference type="SUPFAM" id="SSF52518">
    <property type="entry name" value="Thiamin diphosphate-binding fold (THDP-binding)"/>
    <property type="match status" value="2"/>
</dbReference>
<organism evidence="8 9">
    <name type="scientific">Gottfriedia endophytica</name>
    <dbReference type="NCBI Taxonomy" id="2820819"/>
    <lineage>
        <taxon>Bacteria</taxon>
        <taxon>Bacillati</taxon>
        <taxon>Bacillota</taxon>
        <taxon>Bacilli</taxon>
        <taxon>Bacillales</taxon>
        <taxon>Bacillaceae</taxon>
        <taxon>Gottfriedia</taxon>
    </lineage>
</organism>
<keyword evidence="3" id="KW-0547">Nucleotide-binding</keyword>
<feature type="binding site" evidence="3">
    <location>
        <begin position="408"/>
        <end position="410"/>
    </location>
    <ligand>
        <name>thiamine diphosphate</name>
        <dbReference type="ChEBI" id="CHEBI:58937"/>
    </ligand>
</feature>
<feature type="binding site" evidence="3">
    <location>
        <position position="50"/>
    </location>
    <ligand>
        <name>thiamine diphosphate</name>
        <dbReference type="ChEBI" id="CHEBI:58937"/>
    </ligand>
</feature>
<protein>
    <recommendedName>
        <fullName evidence="3">Pyruvate dehydrogenase [ubiquinone]</fullName>
        <ecNumber evidence="3">1.2.5.1</ecNumber>
    </recommendedName>
    <alternativeName>
        <fullName evidence="3">Pyruvate oxidase</fullName>
        <shortName evidence="3">POX</shortName>
    </alternativeName>
    <alternativeName>
        <fullName evidence="3">Pyruvate:ubiquinone-8 oxidoreductase</fullName>
    </alternativeName>
</protein>
<dbReference type="InterPro" id="IPR047212">
    <property type="entry name" value="TPP_POXB-like"/>
</dbReference>
<keyword evidence="3" id="KW-0285">Flavoprotein</keyword>
<keyword evidence="2 3" id="KW-0786">Thiamine pyrophosphate</keyword>
<keyword evidence="3" id="KW-1003">Cell membrane</keyword>
<dbReference type="GO" id="GO:0048039">
    <property type="term" value="F:ubiquinone binding"/>
    <property type="evidence" value="ECO:0007669"/>
    <property type="project" value="UniProtKB-UniRule"/>
</dbReference>
<dbReference type="CDD" id="cd07039">
    <property type="entry name" value="TPP_PYR_POX"/>
    <property type="match status" value="1"/>
</dbReference>
<evidence type="ECO:0000259" key="5">
    <source>
        <dbReference type="Pfam" id="PF00205"/>
    </source>
</evidence>
<keyword evidence="9" id="KW-1185">Reference proteome</keyword>
<keyword evidence="3" id="KW-0460">Magnesium</keyword>
<dbReference type="GO" id="GO:0000287">
    <property type="term" value="F:magnesium ion binding"/>
    <property type="evidence" value="ECO:0007669"/>
    <property type="project" value="UniProtKB-UniRule"/>
</dbReference>
<keyword evidence="3" id="KW-0479">Metal-binding</keyword>
<dbReference type="InterPro" id="IPR029061">
    <property type="entry name" value="THDP-binding"/>
</dbReference>
<comment type="activity regulation">
    <text evidence="3">The C-terminus inhibits activity; it has to move for the enzyme to be active. Activated by lipid-binding, which occurs via the C-terminus.</text>
</comment>
<feature type="binding site" evidence="3">
    <location>
        <position position="292"/>
    </location>
    <ligand>
        <name>FAD</name>
        <dbReference type="ChEBI" id="CHEBI:57692"/>
    </ligand>
</feature>
<gene>
    <name evidence="3 8" type="primary">poxB</name>
    <name evidence="8" type="ORF">J5Y03_12740</name>
</gene>
<comment type="function">
    <text evidence="3">A peripheral cell membrane enzyme that catalyzes the oxidative decarboxylation of pyruvate to form acetate and CO(2). It channels electrons from the cytoplasm to the respiratory chain at the cell membrane via ubiquinone.</text>
</comment>
<evidence type="ECO:0000313" key="9">
    <source>
        <dbReference type="Proteomes" id="UP000682134"/>
    </source>
</evidence>
<accession>A0A940NSK8</accession>
<reference evidence="8" key="1">
    <citation type="submission" date="2021-04" db="EMBL/GenBank/DDBJ databases">
        <title>Genome seq and assembly of Bacillus sp.</title>
        <authorList>
            <person name="Chhetri G."/>
        </authorList>
    </citation>
    <scope>NUCLEOTIDE SEQUENCE</scope>
    <source>
        <strain evidence="8">RG28</strain>
    </source>
</reference>
<evidence type="ECO:0000313" key="8">
    <source>
        <dbReference type="EMBL" id="MBP0726041.1"/>
    </source>
</evidence>
<dbReference type="HAMAP" id="MF_00850">
    <property type="entry name" value="POX"/>
    <property type="match status" value="1"/>
</dbReference>
<evidence type="ECO:0000256" key="4">
    <source>
        <dbReference type="RuleBase" id="RU362132"/>
    </source>
</evidence>
<keyword evidence="3 8" id="KW-0830">Ubiquinone</keyword>
<dbReference type="Gene3D" id="3.40.50.1220">
    <property type="entry name" value="TPP-binding domain"/>
    <property type="match status" value="1"/>
</dbReference>
<dbReference type="PROSITE" id="PS00187">
    <property type="entry name" value="TPP_ENZYMES"/>
    <property type="match status" value="1"/>
</dbReference>
<keyword evidence="3 8" id="KW-0670">Pyruvate</keyword>
<proteinExistence type="inferred from homology"/>
<evidence type="ECO:0000259" key="7">
    <source>
        <dbReference type="Pfam" id="PF02776"/>
    </source>
</evidence>
<dbReference type="Pfam" id="PF00205">
    <property type="entry name" value="TPP_enzyme_M"/>
    <property type="match status" value="1"/>
</dbReference>
<dbReference type="GO" id="GO:0008289">
    <property type="term" value="F:lipid binding"/>
    <property type="evidence" value="ECO:0007669"/>
    <property type="project" value="UniProtKB-UniRule"/>
</dbReference>
<sequence>MRKTIADLLVESLVQAGVKRIYGIVGDSLNAVLDAIKNSKKIEWIGVRHEEVAAFAAGADAFLSDSIAVCAGSSGPGNLHLINGLYDCHRSRIPVLAIAAHIPSGEIGSDYFQQTRPEQIFKDCSHFCETVSTPEQMPRMVTIAMQHAISRKGVSVLVLPGDVASDEDKEKVPDQVIHVTNPLVRPSDSELERLAEFLNNGKRVTLLCGAGCEGAHSQLMELCSKLKSPMVIALRGKEFLEYDNPYYAGLTGLIGYSSGYHAMMECDVLLMLGTDFPYRQFYPKDAIILQVDIRAEHLGRRASVTYGLCGDVKETIKHLLPLLEGERESKHLEKYVSAYEKVREGLDSYAVGKPGRVPIHPQYLTKVVSDLAAEDAIFSCDVGTPTLWAARYLRMNGKRRLLGSFNHGTMANALPQAIGAQFSKPERQIIALSGDGGLSMLMGDLLTLHQHKLPVKVIVFNNSALSFVELEMKAAGYLESGTHLDNPNFAEVAQAMGIEGIRVEDPADLESAVLRAFKHNGPSLIDVVVNRQELAMPPKVSIEQAQGFSLWTLKAVLNGHASDVIDLAKTNLMDKFHF</sequence>
<feature type="site" description="Moves into active site upon enzyme activation, plays a role in electron transfer" evidence="3">
    <location>
        <position position="467"/>
    </location>
</feature>
<feature type="domain" description="Thiamine pyrophosphate enzyme TPP-binding" evidence="6">
    <location>
        <begin position="381"/>
        <end position="527"/>
    </location>
</feature>
<feature type="binding site" evidence="3">
    <location>
        <begin position="251"/>
        <end position="254"/>
    </location>
    <ligand>
        <name>FAD</name>
        <dbReference type="ChEBI" id="CHEBI:57692"/>
    </ligand>
</feature>
<feature type="region of interest" description="FAD-binding domain" evidence="3">
    <location>
        <begin position="183"/>
        <end position="334"/>
    </location>
</feature>
<dbReference type="AlphaFoldDB" id="A0A940NSK8"/>
<dbReference type="InterPro" id="IPR011766">
    <property type="entry name" value="TPP_enzyme_TPP-bd"/>
</dbReference>
<evidence type="ECO:0000256" key="3">
    <source>
        <dbReference type="HAMAP-Rule" id="MF_00850"/>
    </source>
</evidence>
<dbReference type="GO" id="GO:0050660">
    <property type="term" value="F:flavin adenine dinucleotide binding"/>
    <property type="evidence" value="ECO:0007669"/>
    <property type="project" value="UniProtKB-UniRule"/>
</dbReference>
<feature type="binding site" evidence="3">
    <location>
        <position position="462"/>
    </location>
    <ligand>
        <name>Mg(2+)</name>
        <dbReference type="ChEBI" id="CHEBI:18420"/>
    </ligand>
</feature>
<feature type="binding site" evidence="3">
    <location>
        <begin position="274"/>
        <end position="278"/>
    </location>
    <ligand>
        <name>FAD</name>
        <dbReference type="ChEBI" id="CHEBI:57692"/>
    </ligand>
</feature>
<dbReference type="Pfam" id="PF02776">
    <property type="entry name" value="TPP_enzyme_N"/>
    <property type="match status" value="1"/>
</dbReference>
<comment type="catalytic activity">
    <reaction evidence="3">
        <text>a ubiquinone + pyruvate + H2O = a ubiquinol + acetate + CO2</text>
        <dbReference type="Rhea" id="RHEA:27405"/>
        <dbReference type="Rhea" id="RHEA-COMP:9565"/>
        <dbReference type="Rhea" id="RHEA-COMP:9566"/>
        <dbReference type="ChEBI" id="CHEBI:15361"/>
        <dbReference type="ChEBI" id="CHEBI:15377"/>
        <dbReference type="ChEBI" id="CHEBI:16389"/>
        <dbReference type="ChEBI" id="CHEBI:16526"/>
        <dbReference type="ChEBI" id="CHEBI:17976"/>
        <dbReference type="ChEBI" id="CHEBI:30089"/>
        <dbReference type="EC" id="1.2.5.1"/>
    </reaction>
</comment>
<keyword evidence="3 8" id="KW-0560">Oxidoreductase</keyword>
<feature type="binding site" evidence="3">
    <location>
        <position position="435"/>
    </location>
    <ligand>
        <name>Mg(2+)</name>
        <dbReference type="ChEBI" id="CHEBI:18420"/>
    </ligand>
</feature>